<dbReference type="AlphaFoldDB" id="N1V930"/>
<dbReference type="Proteomes" id="UP000010729">
    <property type="component" value="Unassembled WGS sequence"/>
</dbReference>
<proteinExistence type="predicted"/>
<name>N1V930_9MICC</name>
<keyword evidence="1" id="KW-0812">Transmembrane</keyword>
<keyword evidence="3" id="KW-1185">Reference proteome</keyword>
<feature type="transmembrane region" description="Helical" evidence="1">
    <location>
        <begin position="12"/>
        <end position="38"/>
    </location>
</feature>
<evidence type="ECO:0000313" key="2">
    <source>
        <dbReference type="EMBL" id="EMY34758.1"/>
    </source>
</evidence>
<protein>
    <submittedName>
        <fullName evidence="2">Uncharacterized protein</fullName>
    </submittedName>
</protein>
<reference evidence="2 3" key="1">
    <citation type="journal article" date="2013" name="Genome Announc.">
        <title>Draft Genome Sequence of Arthrobacter crystallopoietes Strain BAB-32, Revealing Genes for Bioremediation.</title>
        <authorList>
            <person name="Joshi M.N."/>
            <person name="Pandit A.S."/>
            <person name="Sharma A."/>
            <person name="Pandya R.V."/>
            <person name="Desai S.M."/>
            <person name="Saxena A.K."/>
            <person name="Bagatharia S.B."/>
        </authorList>
    </citation>
    <scope>NUCLEOTIDE SEQUENCE [LARGE SCALE GENOMIC DNA]</scope>
    <source>
        <strain evidence="2 3">BAB-32</strain>
    </source>
</reference>
<gene>
    <name evidence="2" type="ORF">D477_007898</name>
</gene>
<feature type="transmembrane region" description="Helical" evidence="1">
    <location>
        <begin position="83"/>
        <end position="103"/>
    </location>
</feature>
<sequence>MSKRGTRAGAALVTVLLGWLLTGYPAVLMFFVAVFSFSGCLLECTEPDPVAGTLAAIAASALVAAPLLIAYSVLRPKSHAWKFGVAAVAALALVGLYGVLAGAF</sequence>
<accession>N1V930</accession>
<evidence type="ECO:0000256" key="1">
    <source>
        <dbReference type="SAM" id="Phobius"/>
    </source>
</evidence>
<feature type="transmembrane region" description="Helical" evidence="1">
    <location>
        <begin position="50"/>
        <end position="71"/>
    </location>
</feature>
<dbReference type="EMBL" id="ANPE02000101">
    <property type="protein sequence ID" value="EMY34758.1"/>
    <property type="molecule type" value="Genomic_DNA"/>
</dbReference>
<keyword evidence="1" id="KW-1133">Transmembrane helix</keyword>
<keyword evidence="1" id="KW-0472">Membrane</keyword>
<organism evidence="2 3">
    <name type="scientific">Arthrobacter crystallopoietes BAB-32</name>
    <dbReference type="NCBI Taxonomy" id="1246476"/>
    <lineage>
        <taxon>Bacteria</taxon>
        <taxon>Bacillati</taxon>
        <taxon>Actinomycetota</taxon>
        <taxon>Actinomycetes</taxon>
        <taxon>Micrococcales</taxon>
        <taxon>Micrococcaceae</taxon>
        <taxon>Crystallibacter</taxon>
    </lineage>
</organism>
<evidence type="ECO:0000313" key="3">
    <source>
        <dbReference type="Proteomes" id="UP000010729"/>
    </source>
</evidence>
<dbReference type="RefSeq" id="WP_005268430.1">
    <property type="nucleotide sequence ID" value="NZ_ANPE02000101.1"/>
</dbReference>
<comment type="caution">
    <text evidence="2">The sequence shown here is derived from an EMBL/GenBank/DDBJ whole genome shotgun (WGS) entry which is preliminary data.</text>
</comment>